<evidence type="ECO:0000256" key="6">
    <source>
        <dbReference type="ARBA" id="ARBA00023163"/>
    </source>
</evidence>
<gene>
    <name evidence="11" type="primary">HUA2</name>
    <name evidence="11" type="ORF">KSP39_PZI014694</name>
</gene>
<dbReference type="GO" id="GO:0005634">
    <property type="term" value="C:nucleus"/>
    <property type="evidence" value="ECO:0007669"/>
    <property type="project" value="UniProtKB-SubCell"/>
</dbReference>
<evidence type="ECO:0000256" key="5">
    <source>
        <dbReference type="ARBA" id="ARBA00023089"/>
    </source>
</evidence>
<protein>
    <submittedName>
        <fullName evidence="11">ENHANCER OF AG-4 protein 2</fullName>
    </submittedName>
</protein>
<evidence type="ECO:0000313" key="11">
    <source>
        <dbReference type="EMBL" id="KAK8934295.1"/>
    </source>
</evidence>
<feature type="region of interest" description="Disordered" evidence="9">
    <location>
        <begin position="204"/>
        <end position="231"/>
    </location>
</feature>
<evidence type="ECO:0000256" key="7">
    <source>
        <dbReference type="ARBA" id="ARBA00023242"/>
    </source>
</evidence>
<sequence length="897" mass="98899">MKRVHSTGCVVTHEARLESVSELLYRDAKKLKSHTINGEKPGTSERSKKKSSENDTSRDVPLNRKLVTPEGNPDTDTSINRRGNCNGDSPPVTTSKFKEMGGIVEAESVRVDSKIPSIIAPYYNMNLTQPMIPCKGSGRVSKSSDTGTLDLTKKNNSGSNGVNFKHNKPLVAHVLTTRRALRFVEDDDGGEDCKTPIHRAKMSNLYKSQSGRSDITREATSTDSADSKLTESSMSMKHLIAAAQAKRREAHSRQLVDENGTPGSFLTPHCIYGRSPNLISTIQTFPSDDDPFQKDKKCCQTSVPIEPSPVSRQIILMKQGEHEDYDGRPSGGKRQPANSSCDGTEAAIARDALEGMIETLSRTKESIGRATRHSIDCAKYGIATEVVDLLIRKLEGEPNFSRRIDLFFLVDSITQCSHNQKGIAGASYVPVVQAALPRLLCAAAPPGASAHENRRQCLKVLRLWLERRILPEYFLRHYMDEIEFRNGGLKSGCSLRMPACSELSVDNPKRETESLLVDEYGSNTTFLFPGFFSGHVLDDTEDFPGSVCNATADCSPNEADCVSEVLLDSEDHRLQTHRHLLEHLENEIEMEDALTISPDEQFIGGNPSFNLAPYQEHCWAVEPKCDNQKEFSLPKGSPPLPLDPPPTPPPLPLSPPPPSPPLPSSPPPLPPPLSLTRISPPSPLRLQSELSATISVTQSPFPSLPYLYGSHHSLPQEYSSMAANDKQLLQPIGNSDIEGPITVGLIEETVMSPDFVMPEVRSTNSMLSTISSRPGVYFGHEVCHSEQLSQQYDETIQQASFQSSLPVPKILNRPFPSSQIPSNHLCNWKSMHQHHLPQKYNSLPLSSFPHGQTKYSAMEERRSHPCVTNRYHYGAWNGDVTLSCSPASSAKDGMHHP</sequence>
<keyword evidence="3" id="KW-0507">mRNA processing</keyword>
<evidence type="ECO:0000259" key="10">
    <source>
        <dbReference type="PROSITE" id="PS51391"/>
    </source>
</evidence>
<name>A0AAP0G295_9ASPA</name>
<feature type="compositionally biased region" description="Pro residues" evidence="9">
    <location>
        <begin position="636"/>
        <end position="673"/>
    </location>
</feature>
<dbReference type="Pfam" id="PF04818">
    <property type="entry name" value="CID"/>
    <property type="match status" value="1"/>
</dbReference>
<feature type="region of interest" description="Disordered" evidence="9">
    <location>
        <begin position="629"/>
        <end position="682"/>
    </location>
</feature>
<evidence type="ECO:0000256" key="8">
    <source>
        <dbReference type="SAM" id="Coils"/>
    </source>
</evidence>
<evidence type="ECO:0000313" key="12">
    <source>
        <dbReference type="Proteomes" id="UP001418222"/>
    </source>
</evidence>
<feature type="domain" description="CID" evidence="10">
    <location>
        <begin position="345"/>
        <end position="486"/>
    </location>
</feature>
<keyword evidence="8" id="KW-0175">Coiled coil</keyword>
<organism evidence="11 12">
    <name type="scientific">Platanthera zijinensis</name>
    <dbReference type="NCBI Taxonomy" id="2320716"/>
    <lineage>
        <taxon>Eukaryota</taxon>
        <taxon>Viridiplantae</taxon>
        <taxon>Streptophyta</taxon>
        <taxon>Embryophyta</taxon>
        <taxon>Tracheophyta</taxon>
        <taxon>Spermatophyta</taxon>
        <taxon>Magnoliopsida</taxon>
        <taxon>Liliopsida</taxon>
        <taxon>Asparagales</taxon>
        <taxon>Orchidaceae</taxon>
        <taxon>Orchidoideae</taxon>
        <taxon>Orchideae</taxon>
        <taxon>Orchidinae</taxon>
        <taxon>Platanthera</taxon>
    </lineage>
</organism>
<accession>A0AAP0G295</accession>
<keyword evidence="4" id="KW-0805">Transcription regulation</keyword>
<keyword evidence="7" id="KW-0539">Nucleus</keyword>
<dbReference type="SMART" id="SM00582">
    <property type="entry name" value="RPR"/>
    <property type="match status" value="1"/>
</dbReference>
<evidence type="ECO:0000256" key="4">
    <source>
        <dbReference type="ARBA" id="ARBA00023015"/>
    </source>
</evidence>
<reference evidence="11 12" key="1">
    <citation type="journal article" date="2022" name="Nat. Plants">
        <title>Genomes of leafy and leafless Platanthera orchids illuminate the evolution of mycoheterotrophy.</title>
        <authorList>
            <person name="Li M.H."/>
            <person name="Liu K.W."/>
            <person name="Li Z."/>
            <person name="Lu H.C."/>
            <person name="Ye Q.L."/>
            <person name="Zhang D."/>
            <person name="Wang J.Y."/>
            <person name="Li Y.F."/>
            <person name="Zhong Z.M."/>
            <person name="Liu X."/>
            <person name="Yu X."/>
            <person name="Liu D.K."/>
            <person name="Tu X.D."/>
            <person name="Liu B."/>
            <person name="Hao Y."/>
            <person name="Liao X.Y."/>
            <person name="Jiang Y.T."/>
            <person name="Sun W.H."/>
            <person name="Chen J."/>
            <person name="Chen Y.Q."/>
            <person name="Ai Y."/>
            <person name="Zhai J.W."/>
            <person name="Wu S.S."/>
            <person name="Zhou Z."/>
            <person name="Hsiao Y.Y."/>
            <person name="Wu W.L."/>
            <person name="Chen Y.Y."/>
            <person name="Lin Y.F."/>
            <person name="Hsu J.L."/>
            <person name="Li C.Y."/>
            <person name="Wang Z.W."/>
            <person name="Zhao X."/>
            <person name="Zhong W.Y."/>
            <person name="Ma X.K."/>
            <person name="Ma L."/>
            <person name="Huang J."/>
            <person name="Chen G.Z."/>
            <person name="Huang M.Z."/>
            <person name="Huang L."/>
            <person name="Peng D.H."/>
            <person name="Luo Y.B."/>
            <person name="Zou S.Q."/>
            <person name="Chen S.P."/>
            <person name="Lan S."/>
            <person name="Tsai W.C."/>
            <person name="Van de Peer Y."/>
            <person name="Liu Z.J."/>
        </authorList>
    </citation>
    <scope>NUCLEOTIDE SEQUENCE [LARGE SCALE GENOMIC DNA]</scope>
    <source>
        <strain evidence="11">Lor287</strain>
    </source>
</reference>
<comment type="caution">
    <text evidence="11">The sequence shown here is derived from an EMBL/GenBank/DDBJ whole genome shotgun (WGS) entry which is preliminary data.</text>
</comment>
<feature type="compositionally biased region" description="Polar residues" evidence="9">
    <location>
        <begin position="74"/>
        <end position="95"/>
    </location>
</feature>
<dbReference type="GO" id="GO:0006397">
    <property type="term" value="P:mRNA processing"/>
    <property type="evidence" value="ECO:0007669"/>
    <property type="project" value="UniProtKB-KW"/>
</dbReference>
<comment type="subcellular location">
    <subcellularLocation>
        <location evidence="1">Nucleus</location>
    </subcellularLocation>
</comment>
<evidence type="ECO:0000256" key="1">
    <source>
        <dbReference type="ARBA" id="ARBA00004123"/>
    </source>
</evidence>
<feature type="compositionally biased region" description="Polar residues" evidence="9">
    <location>
        <begin position="205"/>
        <end position="224"/>
    </location>
</feature>
<dbReference type="AlphaFoldDB" id="A0AAP0G295"/>
<evidence type="ECO:0000256" key="9">
    <source>
        <dbReference type="SAM" id="MobiDB-lite"/>
    </source>
</evidence>
<feature type="region of interest" description="Disordered" evidence="9">
    <location>
        <begin position="33"/>
        <end position="96"/>
    </location>
</feature>
<keyword evidence="5" id="KW-0287">Flowering</keyword>
<dbReference type="InterPro" id="IPR008942">
    <property type="entry name" value="ENTH_VHS"/>
</dbReference>
<evidence type="ECO:0000256" key="2">
    <source>
        <dbReference type="ARBA" id="ARBA00022473"/>
    </source>
</evidence>
<keyword evidence="12" id="KW-1185">Reference proteome</keyword>
<dbReference type="PANTHER" id="PTHR12550:SF70">
    <property type="entry name" value="JIL-1 ANCHORING AND STABILIZING PROTEIN, ISOFORM A"/>
    <property type="match status" value="1"/>
</dbReference>
<dbReference type="GO" id="GO:0009908">
    <property type="term" value="P:flower development"/>
    <property type="evidence" value="ECO:0007669"/>
    <property type="project" value="UniProtKB-KW"/>
</dbReference>
<proteinExistence type="predicted"/>
<dbReference type="FunFam" id="1.25.40.90:FF:000037">
    <property type="entry name" value="Enhancer of ag-4 2"/>
    <property type="match status" value="1"/>
</dbReference>
<feature type="region of interest" description="Disordered" evidence="9">
    <location>
        <begin position="322"/>
        <end position="341"/>
    </location>
</feature>
<dbReference type="Gene3D" id="1.25.40.90">
    <property type="match status" value="1"/>
</dbReference>
<dbReference type="EMBL" id="JBBWWQ010000012">
    <property type="protein sequence ID" value="KAK8934295.1"/>
    <property type="molecule type" value="Genomic_DNA"/>
</dbReference>
<keyword evidence="2" id="KW-0217">Developmental protein</keyword>
<dbReference type="PROSITE" id="PS51391">
    <property type="entry name" value="CID"/>
    <property type="match status" value="1"/>
</dbReference>
<feature type="compositionally biased region" description="Basic and acidic residues" evidence="9">
    <location>
        <begin position="42"/>
        <end position="62"/>
    </location>
</feature>
<dbReference type="InterPro" id="IPR006569">
    <property type="entry name" value="CID_dom"/>
</dbReference>
<dbReference type="Proteomes" id="UP001418222">
    <property type="component" value="Unassembled WGS sequence"/>
</dbReference>
<feature type="coiled-coil region" evidence="8">
    <location>
        <begin position="567"/>
        <end position="594"/>
    </location>
</feature>
<keyword evidence="6" id="KW-0804">Transcription</keyword>
<dbReference type="PANTHER" id="PTHR12550">
    <property type="entry name" value="HEPATOMA-DERIVED GROWTH FACTOR-RELATED"/>
    <property type="match status" value="1"/>
</dbReference>
<evidence type="ECO:0000256" key="3">
    <source>
        <dbReference type="ARBA" id="ARBA00022664"/>
    </source>
</evidence>